<comment type="pathway">
    <text evidence="2 9 10">Cell wall biogenesis; peptidoglycan biosynthesis.</text>
</comment>
<feature type="domain" description="Mur ligase C-terminal" evidence="11">
    <location>
        <begin position="319"/>
        <end position="432"/>
    </location>
</feature>
<evidence type="ECO:0000313" key="14">
    <source>
        <dbReference type="Proteomes" id="UP000013909"/>
    </source>
</evidence>
<comment type="catalytic activity">
    <reaction evidence="9 10">
        <text>UDP-N-acetyl-alpha-D-muramoyl-L-alanine + D-glutamate + ATP = UDP-N-acetyl-alpha-D-muramoyl-L-alanyl-D-glutamate + ADP + phosphate + H(+)</text>
        <dbReference type="Rhea" id="RHEA:16429"/>
        <dbReference type="ChEBI" id="CHEBI:15378"/>
        <dbReference type="ChEBI" id="CHEBI:29986"/>
        <dbReference type="ChEBI" id="CHEBI:30616"/>
        <dbReference type="ChEBI" id="CHEBI:43474"/>
        <dbReference type="ChEBI" id="CHEBI:83898"/>
        <dbReference type="ChEBI" id="CHEBI:83900"/>
        <dbReference type="ChEBI" id="CHEBI:456216"/>
        <dbReference type="EC" id="6.3.2.9"/>
    </reaction>
</comment>
<dbReference type="InterPro" id="IPR036615">
    <property type="entry name" value="Mur_ligase_C_dom_sf"/>
</dbReference>
<evidence type="ECO:0000256" key="5">
    <source>
        <dbReference type="ARBA" id="ARBA00022618"/>
    </source>
</evidence>
<dbReference type="HAMAP" id="MF_00639">
    <property type="entry name" value="MurD"/>
    <property type="match status" value="1"/>
</dbReference>
<keyword evidence="5 9" id="KW-0132">Cell division</keyword>
<comment type="similarity">
    <text evidence="9">Belongs to the MurCDEF family.</text>
</comment>
<dbReference type="Gene3D" id="3.40.50.720">
    <property type="entry name" value="NAD(P)-binding Rossmann-like Domain"/>
    <property type="match status" value="1"/>
</dbReference>
<dbReference type="STRING" id="1232681.ADIS_2570"/>
<dbReference type="InterPro" id="IPR004101">
    <property type="entry name" value="Mur_ligase_C"/>
</dbReference>
<keyword evidence="4 9" id="KW-0436">Ligase</keyword>
<evidence type="ECO:0000313" key="13">
    <source>
        <dbReference type="EMBL" id="EON76909.1"/>
    </source>
</evidence>
<dbReference type="Gene3D" id="3.40.1190.10">
    <property type="entry name" value="Mur-like, catalytic domain"/>
    <property type="match status" value="1"/>
</dbReference>
<dbReference type="SUPFAM" id="SSF53244">
    <property type="entry name" value="MurD-like peptide ligases, peptide-binding domain"/>
    <property type="match status" value="1"/>
</dbReference>
<dbReference type="GO" id="GO:0008764">
    <property type="term" value="F:UDP-N-acetylmuramoylalanine-D-glutamate ligase activity"/>
    <property type="evidence" value="ECO:0007669"/>
    <property type="project" value="UniProtKB-UniRule"/>
</dbReference>
<dbReference type="AlphaFoldDB" id="R7ZSC5"/>
<reference evidence="13 14" key="1">
    <citation type="submission" date="2013-02" db="EMBL/GenBank/DDBJ databases">
        <title>A novel strain isolated from Lonar lake, Maharashtra, India.</title>
        <authorList>
            <person name="Singh A."/>
        </authorList>
    </citation>
    <scope>NUCLEOTIDE SEQUENCE [LARGE SCALE GENOMIC DNA]</scope>
    <source>
        <strain evidence="13 14">AK24</strain>
    </source>
</reference>
<comment type="function">
    <text evidence="9 10">Cell wall formation. Catalyzes the addition of glutamate to the nucleotide precursor UDP-N-acetylmuramoyl-L-alanine (UMA).</text>
</comment>
<name>R7ZSC5_9BACT</name>
<dbReference type="SUPFAM" id="SSF51984">
    <property type="entry name" value="MurCD N-terminal domain"/>
    <property type="match status" value="1"/>
</dbReference>
<evidence type="ECO:0000256" key="10">
    <source>
        <dbReference type="RuleBase" id="RU003664"/>
    </source>
</evidence>
<organism evidence="13 14">
    <name type="scientific">Lunatimonas lonarensis</name>
    <dbReference type="NCBI Taxonomy" id="1232681"/>
    <lineage>
        <taxon>Bacteria</taxon>
        <taxon>Pseudomonadati</taxon>
        <taxon>Bacteroidota</taxon>
        <taxon>Cytophagia</taxon>
        <taxon>Cytophagales</taxon>
        <taxon>Cyclobacteriaceae</taxon>
    </lineage>
</organism>
<evidence type="ECO:0000256" key="8">
    <source>
        <dbReference type="ARBA" id="ARBA00023306"/>
    </source>
</evidence>
<keyword evidence="3 9" id="KW-0963">Cytoplasm</keyword>
<dbReference type="InterPro" id="IPR005762">
    <property type="entry name" value="MurD"/>
</dbReference>
<dbReference type="EC" id="6.3.2.9" evidence="9 10"/>
<evidence type="ECO:0000259" key="11">
    <source>
        <dbReference type="Pfam" id="PF02875"/>
    </source>
</evidence>
<keyword evidence="6 9" id="KW-0547">Nucleotide-binding</keyword>
<keyword evidence="9 10" id="KW-0573">Peptidoglycan synthesis</keyword>
<comment type="caution">
    <text evidence="13">The sequence shown here is derived from an EMBL/GenBank/DDBJ whole genome shotgun (WGS) entry which is preliminary data.</text>
</comment>
<dbReference type="GO" id="GO:0005737">
    <property type="term" value="C:cytoplasm"/>
    <property type="evidence" value="ECO:0007669"/>
    <property type="project" value="UniProtKB-SubCell"/>
</dbReference>
<dbReference type="GO" id="GO:0004326">
    <property type="term" value="F:tetrahydrofolylpolyglutamate synthase activity"/>
    <property type="evidence" value="ECO:0007669"/>
    <property type="project" value="InterPro"/>
</dbReference>
<dbReference type="Gene3D" id="3.90.190.20">
    <property type="entry name" value="Mur ligase, C-terminal domain"/>
    <property type="match status" value="1"/>
</dbReference>
<evidence type="ECO:0000256" key="1">
    <source>
        <dbReference type="ARBA" id="ARBA00004496"/>
    </source>
</evidence>
<evidence type="ECO:0000256" key="3">
    <source>
        <dbReference type="ARBA" id="ARBA00022490"/>
    </source>
</evidence>
<accession>R7ZSC5</accession>
<dbReference type="Pfam" id="PF08245">
    <property type="entry name" value="Mur_ligase_M"/>
    <property type="match status" value="1"/>
</dbReference>
<keyword evidence="9 10" id="KW-0961">Cell wall biogenesis/degradation</keyword>
<dbReference type="InterPro" id="IPR013221">
    <property type="entry name" value="Mur_ligase_cen"/>
</dbReference>
<comment type="subcellular location">
    <subcellularLocation>
        <location evidence="1 9 10">Cytoplasm</location>
    </subcellularLocation>
</comment>
<dbReference type="Pfam" id="PF21799">
    <property type="entry name" value="MurD-like_N"/>
    <property type="match status" value="1"/>
</dbReference>
<dbReference type="InterPro" id="IPR036565">
    <property type="entry name" value="Mur-like_cat_sf"/>
</dbReference>
<keyword evidence="14" id="KW-1185">Reference proteome</keyword>
<evidence type="ECO:0000256" key="7">
    <source>
        <dbReference type="ARBA" id="ARBA00022840"/>
    </source>
</evidence>
<dbReference type="PROSITE" id="PS01011">
    <property type="entry name" value="FOLYLPOLYGLU_SYNT_1"/>
    <property type="match status" value="1"/>
</dbReference>
<evidence type="ECO:0000259" key="12">
    <source>
        <dbReference type="Pfam" id="PF08245"/>
    </source>
</evidence>
<keyword evidence="8 9" id="KW-0131">Cell cycle</keyword>
<dbReference type="PANTHER" id="PTHR43692:SF1">
    <property type="entry name" value="UDP-N-ACETYLMURAMOYLALANINE--D-GLUTAMATE LIGASE"/>
    <property type="match status" value="1"/>
</dbReference>
<sequence length="462" mass="50842">MTKAMTQASNRKMKIVILGAGESGVGAALLAAKQGYHVMVSDSGSIALPRKTLLSQAGIRYEEGKHSSDLFEDVDVVVKSPGIPYSLPMIQSLMANQVPVIDELEFASSYSRGKIIAITGTNGKTTTTLLTHHLLKKGGKDVGLAGNVGQSWAGQLVDQDHTWWVLEVSSFQIEGFRTLKPSVAILLNITPDHLDRYGYQMGAYAEAKFKLMDSMDLHDHVIYFNEQDIIRQRVASWESRINRIPIAWDAAYSPSHFVTDDMLHITWQDDNMVFDLSETNLRGKHNQINALAAIQAALIAGVGEEQVREGLRSFVNAPHRMEAVGTFNGIRFINDSKGTNVDATAYALAAYKEPLIWIAGGVDKGNDYNELIPLVKGHVSHLICLGKDNEKLKKAFEDIVPRISETQSVEEAISLALTYANSGETALLSPACASFDLFKNYEDRGDQFRAAVNRLAERRTSS</sequence>
<dbReference type="GO" id="GO:0009252">
    <property type="term" value="P:peptidoglycan biosynthetic process"/>
    <property type="evidence" value="ECO:0007669"/>
    <property type="project" value="UniProtKB-UniRule"/>
</dbReference>
<dbReference type="NCBIfam" id="TIGR01087">
    <property type="entry name" value="murD"/>
    <property type="match status" value="1"/>
</dbReference>
<dbReference type="Pfam" id="PF02875">
    <property type="entry name" value="Mur_ligase_C"/>
    <property type="match status" value="1"/>
</dbReference>
<proteinExistence type="inferred from homology"/>
<dbReference type="InterPro" id="IPR018109">
    <property type="entry name" value="Folylpolyglutamate_synth_CS"/>
</dbReference>
<dbReference type="SUPFAM" id="SSF53623">
    <property type="entry name" value="MurD-like peptide ligases, catalytic domain"/>
    <property type="match status" value="1"/>
</dbReference>
<gene>
    <name evidence="9" type="primary">murD</name>
    <name evidence="13" type="ORF">ADIS_2570</name>
</gene>
<feature type="domain" description="Mur ligase central" evidence="12">
    <location>
        <begin position="118"/>
        <end position="297"/>
    </location>
</feature>
<dbReference type="PANTHER" id="PTHR43692">
    <property type="entry name" value="UDP-N-ACETYLMURAMOYLALANINE--D-GLUTAMATE LIGASE"/>
    <property type="match status" value="1"/>
</dbReference>
<evidence type="ECO:0000256" key="9">
    <source>
        <dbReference type="HAMAP-Rule" id="MF_00639"/>
    </source>
</evidence>
<dbReference type="GO" id="GO:0008360">
    <property type="term" value="P:regulation of cell shape"/>
    <property type="evidence" value="ECO:0007669"/>
    <property type="project" value="UniProtKB-KW"/>
</dbReference>
<dbReference type="GO" id="GO:0005524">
    <property type="term" value="F:ATP binding"/>
    <property type="evidence" value="ECO:0007669"/>
    <property type="project" value="UniProtKB-UniRule"/>
</dbReference>
<feature type="binding site" evidence="9">
    <location>
        <begin position="120"/>
        <end position="126"/>
    </location>
    <ligand>
        <name>ATP</name>
        <dbReference type="ChEBI" id="CHEBI:30616"/>
    </ligand>
</feature>
<dbReference type="GO" id="GO:0051301">
    <property type="term" value="P:cell division"/>
    <property type="evidence" value="ECO:0007669"/>
    <property type="project" value="UniProtKB-KW"/>
</dbReference>
<dbReference type="EMBL" id="AQHR01000070">
    <property type="protein sequence ID" value="EON76909.1"/>
    <property type="molecule type" value="Genomic_DNA"/>
</dbReference>
<protein>
    <recommendedName>
        <fullName evidence="9 10">UDP-N-acetylmuramoylalanine--D-glutamate ligase</fullName>
        <ecNumber evidence="9 10">6.3.2.9</ecNumber>
    </recommendedName>
    <alternativeName>
        <fullName evidence="9">D-glutamic acid-adding enzyme</fullName>
    </alternativeName>
    <alternativeName>
        <fullName evidence="9">UDP-N-acetylmuramoyl-L-alanyl-D-glutamate synthetase</fullName>
    </alternativeName>
</protein>
<dbReference type="Proteomes" id="UP000013909">
    <property type="component" value="Unassembled WGS sequence"/>
</dbReference>
<dbReference type="UniPathway" id="UPA00219"/>
<evidence type="ECO:0000256" key="4">
    <source>
        <dbReference type="ARBA" id="ARBA00022598"/>
    </source>
</evidence>
<dbReference type="GO" id="GO:0071555">
    <property type="term" value="P:cell wall organization"/>
    <property type="evidence" value="ECO:0007669"/>
    <property type="project" value="UniProtKB-KW"/>
</dbReference>
<keyword evidence="9 10" id="KW-0133">Cell shape</keyword>
<dbReference type="PATRIC" id="fig|1288963.3.peg.2561"/>
<keyword evidence="7 9" id="KW-0067">ATP-binding</keyword>
<evidence type="ECO:0000256" key="6">
    <source>
        <dbReference type="ARBA" id="ARBA00022741"/>
    </source>
</evidence>
<evidence type="ECO:0000256" key="2">
    <source>
        <dbReference type="ARBA" id="ARBA00004752"/>
    </source>
</evidence>